<evidence type="ECO:0000313" key="3">
    <source>
        <dbReference type="Proteomes" id="UP000719766"/>
    </source>
</evidence>
<name>A0A9P7AEK3_9AGAM</name>
<dbReference type="InterPro" id="IPR056924">
    <property type="entry name" value="SH3_Tf2-1"/>
</dbReference>
<dbReference type="Pfam" id="PF24626">
    <property type="entry name" value="SH3_Tf2-1"/>
    <property type="match status" value="1"/>
</dbReference>
<comment type="caution">
    <text evidence="2">The sequence shown here is derived from an EMBL/GenBank/DDBJ whole genome shotgun (WGS) entry which is preliminary data.</text>
</comment>
<feature type="non-terminal residue" evidence="2">
    <location>
        <position position="79"/>
    </location>
</feature>
<reference evidence="2" key="1">
    <citation type="journal article" date="2020" name="New Phytol.">
        <title>Comparative genomics reveals dynamic genome evolution in host specialist ectomycorrhizal fungi.</title>
        <authorList>
            <person name="Lofgren L.A."/>
            <person name="Nguyen N.H."/>
            <person name="Vilgalys R."/>
            <person name="Ruytinx J."/>
            <person name="Liao H.L."/>
            <person name="Branco S."/>
            <person name="Kuo A."/>
            <person name="LaButti K."/>
            <person name="Lipzen A."/>
            <person name="Andreopoulos W."/>
            <person name="Pangilinan J."/>
            <person name="Riley R."/>
            <person name="Hundley H."/>
            <person name="Na H."/>
            <person name="Barry K."/>
            <person name="Grigoriev I.V."/>
            <person name="Stajich J.E."/>
            <person name="Kennedy P.G."/>
        </authorList>
    </citation>
    <scope>NUCLEOTIDE SEQUENCE</scope>
    <source>
        <strain evidence="2">S12</strain>
    </source>
</reference>
<dbReference type="EMBL" id="JABBWE010000088">
    <property type="protein sequence ID" value="KAG1786731.1"/>
    <property type="molecule type" value="Genomic_DNA"/>
</dbReference>
<feature type="non-terminal residue" evidence="2">
    <location>
        <position position="1"/>
    </location>
</feature>
<dbReference type="Proteomes" id="UP000719766">
    <property type="component" value="Unassembled WGS sequence"/>
</dbReference>
<dbReference type="AlphaFoldDB" id="A0A9P7AEK3"/>
<dbReference type="RefSeq" id="XP_041154140.1">
    <property type="nucleotide sequence ID" value="XM_041296710.1"/>
</dbReference>
<keyword evidence="3" id="KW-1185">Reference proteome</keyword>
<evidence type="ECO:0000259" key="1">
    <source>
        <dbReference type="Pfam" id="PF24626"/>
    </source>
</evidence>
<sequence>KFMPHFNGPYKIVLANPGTSTYMLDMPAHTNILPTFHASELKGHIQNDKDLYPSREQKWPKPFITTSGAEEWEIEKIIE</sequence>
<feature type="domain" description="Tf2-1-like SH3-like" evidence="1">
    <location>
        <begin position="1"/>
        <end position="43"/>
    </location>
</feature>
<gene>
    <name evidence="2" type="ORF">HD556DRAFT_1217122</name>
</gene>
<dbReference type="GeneID" id="64590474"/>
<proteinExistence type="predicted"/>
<accession>A0A9P7AEK3</accession>
<organism evidence="2 3">
    <name type="scientific">Suillus plorans</name>
    <dbReference type="NCBI Taxonomy" id="116603"/>
    <lineage>
        <taxon>Eukaryota</taxon>
        <taxon>Fungi</taxon>
        <taxon>Dikarya</taxon>
        <taxon>Basidiomycota</taxon>
        <taxon>Agaricomycotina</taxon>
        <taxon>Agaricomycetes</taxon>
        <taxon>Agaricomycetidae</taxon>
        <taxon>Boletales</taxon>
        <taxon>Suillineae</taxon>
        <taxon>Suillaceae</taxon>
        <taxon>Suillus</taxon>
    </lineage>
</organism>
<dbReference type="OrthoDB" id="3268967at2759"/>
<evidence type="ECO:0000313" key="2">
    <source>
        <dbReference type="EMBL" id="KAG1786731.1"/>
    </source>
</evidence>
<protein>
    <recommendedName>
        <fullName evidence="1">Tf2-1-like SH3-like domain-containing protein</fullName>
    </recommendedName>
</protein>